<dbReference type="SUPFAM" id="SSF46934">
    <property type="entry name" value="UBA-like"/>
    <property type="match status" value="1"/>
</dbReference>
<evidence type="ECO:0000313" key="5">
    <source>
        <dbReference type="Proteomes" id="UP000799429"/>
    </source>
</evidence>
<dbReference type="AlphaFoldDB" id="A0A9P4S8W7"/>
<evidence type="ECO:0000259" key="3">
    <source>
        <dbReference type="PROSITE" id="PS51229"/>
    </source>
</evidence>
<sequence length="271" mass="30787">MPPAYTAQQKTAIVNFTSITGTDRTSAARILKAHSWNVESAINGYYSGSIAPATNPHAPSLNKIFDKYRDAPSDSPDNINTEGMMEFLEAIKVPVEDIGMLIVSEIVKSPSMGEIARDGFVQGWTIANIGDLKSMAAFVSRRRESLSNELSTFRRIYKHSFFVAKPPNQKSAPLESALEFWKVLFQSPGLEWRSANTPWLDYWLEFLEAKWKKSVNKDMWDQTLAFAEKTLLDESLSWWDENGAWPGVVDDFVEWVKERRGDAKEEMDLDY</sequence>
<accession>A0A9P4S8W7</accession>
<evidence type="ECO:0000256" key="2">
    <source>
        <dbReference type="RuleBase" id="RU410713"/>
    </source>
</evidence>
<comment type="caution">
    <text evidence="4">The sequence shown here is derived from an EMBL/GenBank/DDBJ whole genome shotgun (WGS) entry which is preliminary data.</text>
</comment>
<feature type="domain" description="DCUN1" evidence="3">
    <location>
        <begin position="56"/>
        <end position="257"/>
    </location>
</feature>
<reference evidence="4" key="1">
    <citation type="journal article" date="2020" name="Stud. Mycol.">
        <title>101 Dothideomycetes genomes: a test case for predicting lifestyles and emergence of pathogens.</title>
        <authorList>
            <person name="Haridas S."/>
            <person name="Albert R."/>
            <person name="Binder M."/>
            <person name="Bloem J."/>
            <person name="Labutti K."/>
            <person name="Salamov A."/>
            <person name="Andreopoulos B."/>
            <person name="Baker S."/>
            <person name="Barry K."/>
            <person name="Bills G."/>
            <person name="Bluhm B."/>
            <person name="Cannon C."/>
            <person name="Castanera R."/>
            <person name="Culley D."/>
            <person name="Daum C."/>
            <person name="Ezra D."/>
            <person name="Gonzalez J."/>
            <person name="Henrissat B."/>
            <person name="Kuo A."/>
            <person name="Liang C."/>
            <person name="Lipzen A."/>
            <person name="Lutzoni F."/>
            <person name="Magnuson J."/>
            <person name="Mondo S."/>
            <person name="Nolan M."/>
            <person name="Ohm R."/>
            <person name="Pangilinan J."/>
            <person name="Park H.-J."/>
            <person name="Ramirez L."/>
            <person name="Alfaro M."/>
            <person name="Sun H."/>
            <person name="Tritt A."/>
            <person name="Yoshinaga Y."/>
            <person name="Zwiers L.-H."/>
            <person name="Turgeon B."/>
            <person name="Goodwin S."/>
            <person name="Spatafora J."/>
            <person name="Crous P."/>
            <person name="Grigoriev I."/>
        </authorList>
    </citation>
    <scope>NUCLEOTIDE SEQUENCE</scope>
    <source>
        <strain evidence="4">CBS 101060</strain>
    </source>
</reference>
<dbReference type="GO" id="GO:0032182">
    <property type="term" value="F:ubiquitin-like protein binding"/>
    <property type="evidence" value="ECO:0007669"/>
    <property type="project" value="TreeGrafter"/>
</dbReference>
<dbReference type="EMBL" id="MU006097">
    <property type="protein sequence ID" value="KAF2838101.1"/>
    <property type="molecule type" value="Genomic_DNA"/>
</dbReference>
<comment type="function">
    <text evidence="2">Neddylation of cullins play an essential role in the regulation of SCF-type complexes activity.</text>
</comment>
<proteinExistence type="predicted"/>
<dbReference type="InterPro" id="IPR014764">
    <property type="entry name" value="DCN-prot"/>
</dbReference>
<dbReference type="Pfam" id="PF14555">
    <property type="entry name" value="UBA_4"/>
    <property type="match status" value="1"/>
</dbReference>
<evidence type="ECO:0000256" key="1">
    <source>
        <dbReference type="ARBA" id="ARBA00022786"/>
    </source>
</evidence>
<dbReference type="InterPro" id="IPR042460">
    <property type="entry name" value="DCN1-like_PONY"/>
</dbReference>
<gene>
    <name evidence="4" type="ORF">M501DRAFT_1004939</name>
</gene>
<dbReference type="Gene3D" id="1.10.238.10">
    <property type="entry name" value="EF-hand"/>
    <property type="match status" value="1"/>
</dbReference>
<keyword evidence="5" id="KW-1185">Reference proteome</keyword>
<dbReference type="PROSITE" id="PS51229">
    <property type="entry name" value="DCUN1"/>
    <property type="match status" value="1"/>
</dbReference>
<dbReference type="PANTHER" id="PTHR12281">
    <property type="entry name" value="RP42 RELATED"/>
    <property type="match status" value="1"/>
</dbReference>
<protein>
    <recommendedName>
        <fullName evidence="2">Defective in cullin neddylation protein</fullName>
    </recommendedName>
</protein>
<dbReference type="OrthoDB" id="27198at2759"/>
<keyword evidence="1" id="KW-0833">Ubl conjugation pathway</keyword>
<dbReference type="GO" id="GO:0045116">
    <property type="term" value="P:protein neddylation"/>
    <property type="evidence" value="ECO:0007669"/>
    <property type="project" value="TreeGrafter"/>
</dbReference>
<dbReference type="Gene3D" id="1.10.8.10">
    <property type="entry name" value="DNA helicase RuvA subunit, C-terminal domain"/>
    <property type="match status" value="1"/>
</dbReference>
<dbReference type="Proteomes" id="UP000799429">
    <property type="component" value="Unassembled WGS sequence"/>
</dbReference>
<organism evidence="4 5">
    <name type="scientific">Patellaria atrata CBS 101060</name>
    <dbReference type="NCBI Taxonomy" id="1346257"/>
    <lineage>
        <taxon>Eukaryota</taxon>
        <taxon>Fungi</taxon>
        <taxon>Dikarya</taxon>
        <taxon>Ascomycota</taxon>
        <taxon>Pezizomycotina</taxon>
        <taxon>Dothideomycetes</taxon>
        <taxon>Dothideomycetes incertae sedis</taxon>
        <taxon>Patellariales</taxon>
        <taxon>Patellariaceae</taxon>
        <taxon>Patellaria</taxon>
    </lineage>
</organism>
<dbReference type="Gene3D" id="1.10.238.200">
    <property type="entry name" value="Cullin, PONY binding domain"/>
    <property type="match status" value="1"/>
</dbReference>
<name>A0A9P4S8W7_9PEZI</name>
<dbReference type="InterPro" id="IPR009060">
    <property type="entry name" value="UBA-like_sf"/>
</dbReference>
<dbReference type="Pfam" id="PF03556">
    <property type="entry name" value="Cullin_binding"/>
    <property type="match status" value="1"/>
</dbReference>
<dbReference type="GO" id="GO:0097602">
    <property type="term" value="F:cullin family protein binding"/>
    <property type="evidence" value="ECO:0007669"/>
    <property type="project" value="TreeGrafter"/>
</dbReference>
<dbReference type="GO" id="GO:0031624">
    <property type="term" value="F:ubiquitin conjugating enzyme binding"/>
    <property type="evidence" value="ECO:0007669"/>
    <property type="project" value="TreeGrafter"/>
</dbReference>
<dbReference type="InterPro" id="IPR005176">
    <property type="entry name" value="PONY_dom"/>
</dbReference>
<dbReference type="PANTHER" id="PTHR12281:SF31">
    <property type="entry name" value="DCN1-LIKE PROTEIN 3"/>
    <property type="match status" value="1"/>
</dbReference>
<evidence type="ECO:0000313" key="4">
    <source>
        <dbReference type="EMBL" id="KAF2838101.1"/>
    </source>
</evidence>
<dbReference type="GO" id="GO:0000151">
    <property type="term" value="C:ubiquitin ligase complex"/>
    <property type="evidence" value="ECO:0007669"/>
    <property type="project" value="TreeGrafter"/>
</dbReference>